<evidence type="ECO:0000256" key="2">
    <source>
        <dbReference type="SAM" id="MobiDB-lite"/>
    </source>
</evidence>
<feature type="coiled-coil region" evidence="1">
    <location>
        <begin position="437"/>
        <end position="515"/>
    </location>
</feature>
<feature type="region of interest" description="Disordered" evidence="2">
    <location>
        <begin position="1289"/>
        <end position="1366"/>
    </location>
</feature>
<evidence type="ECO:0000313" key="4">
    <source>
        <dbReference type="RefSeq" id="XP_014664789.1"/>
    </source>
</evidence>
<feature type="region of interest" description="Disordered" evidence="2">
    <location>
        <begin position="943"/>
        <end position="967"/>
    </location>
</feature>
<feature type="compositionally biased region" description="Basic and acidic residues" evidence="2">
    <location>
        <begin position="141"/>
        <end position="155"/>
    </location>
</feature>
<feature type="region of interest" description="Disordered" evidence="2">
    <location>
        <begin position="788"/>
        <end position="832"/>
    </location>
</feature>
<feature type="coiled-coil region" evidence="1">
    <location>
        <begin position="336"/>
        <end position="384"/>
    </location>
</feature>
<feature type="compositionally biased region" description="Basic and acidic residues" evidence="2">
    <location>
        <begin position="788"/>
        <end position="817"/>
    </location>
</feature>
<feature type="compositionally biased region" description="Basic and acidic residues" evidence="2">
    <location>
        <begin position="187"/>
        <end position="207"/>
    </location>
</feature>
<keyword evidence="3" id="KW-1185">Reference proteome</keyword>
<dbReference type="PANTHER" id="PTHR10337:SF6">
    <property type="entry name" value="CENTROSOMAL PROTEIN OF 152 KDA"/>
    <property type="match status" value="1"/>
</dbReference>
<accession>A0ABM1DXW8</accession>
<protein>
    <submittedName>
        <fullName evidence="4">Centrosomal protein of 152 kDa-like isoform X1</fullName>
    </submittedName>
</protein>
<proteinExistence type="predicted"/>
<feature type="compositionally biased region" description="Polar residues" evidence="2">
    <location>
        <begin position="823"/>
        <end position="832"/>
    </location>
</feature>
<evidence type="ECO:0000313" key="3">
    <source>
        <dbReference type="Proteomes" id="UP000695022"/>
    </source>
</evidence>
<dbReference type="InterPro" id="IPR051235">
    <property type="entry name" value="CEP152/SHC-Transforming"/>
</dbReference>
<reference evidence="4" key="1">
    <citation type="submission" date="2025-08" db="UniProtKB">
        <authorList>
            <consortium name="RefSeq"/>
        </authorList>
    </citation>
    <scope>IDENTIFICATION</scope>
</reference>
<keyword evidence="1" id="KW-0175">Coiled coil</keyword>
<feature type="compositionally biased region" description="Polar residues" evidence="2">
    <location>
        <begin position="158"/>
        <end position="170"/>
    </location>
</feature>
<gene>
    <name evidence="4" type="primary">LOC106807068</name>
</gene>
<feature type="compositionally biased region" description="Basic residues" evidence="2">
    <location>
        <begin position="1217"/>
        <end position="1228"/>
    </location>
</feature>
<organism evidence="3 4">
    <name type="scientific">Priapulus caudatus</name>
    <name type="common">Priapulid worm</name>
    <dbReference type="NCBI Taxonomy" id="37621"/>
    <lineage>
        <taxon>Eukaryota</taxon>
        <taxon>Metazoa</taxon>
        <taxon>Ecdysozoa</taxon>
        <taxon>Scalidophora</taxon>
        <taxon>Priapulida</taxon>
        <taxon>Priapulimorpha</taxon>
        <taxon>Priapulimorphida</taxon>
        <taxon>Priapulidae</taxon>
        <taxon>Priapulus</taxon>
    </lineage>
</organism>
<dbReference type="Proteomes" id="UP000695022">
    <property type="component" value="Unplaced"/>
</dbReference>
<feature type="compositionally biased region" description="Polar residues" evidence="2">
    <location>
        <begin position="1304"/>
        <end position="1350"/>
    </location>
</feature>
<feature type="region of interest" description="Disordered" evidence="2">
    <location>
        <begin position="30"/>
        <end position="50"/>
    </location>
</feature>
<dbReference type="GeneID" id="106807068"/>
<feature type="compositionally biased region" description="Basic and acidic residues" evidence="2">
    <location>
        <begin position="1199"/>
        <end position="1212"/>
    </location>
</feature>
<dbReference type="PANTHER" id="PTHR10337">
    <property type="entry name" value="SHC TRANSFORMING PROTEIN"/>
    <property type="match status" value="1"/>
</dbReference>
<dbReference type="RefSeq" id="XP_014664789.1">
    <property type="nucleotide sequence ID" value="XM_014809303.1"/>
</dbReference>
<evidence type="ECO:0000256" key="1">
    <source>
        <dbReference type="SAM" id="Coils"/>
    </source>
</evidence>
<feature type="coiled-coil region" evidence="1">
    <location>
        <begin position="1053"/>
        <end position="1084"/>
    </location>
</feature>
<name>A0ABM1DXW8_PRICU</name>
<feature type="coiled-coil region" evidence="1">
    <location>
        <begin position="580"/>
        <end position="668"/>
    </location>
</feature>
<feature type="region of interest" description="Disordered" evidence="2">
    <location>
        <begin position="1161"/>
        <end position="1248"/>
    </location>
</feature>
<feature type="compositionally biased region" description="Basic and acidic residues" evidence="2">
    <location>
        <begin position="87"/>
        <end position="105"/>
    </location>
</feature>
<feature type="region of interest" description="Disordered" evidence="2">
    <location>
        <begin position="67"/>
        <end position="216"/>
    </location>
</feature>
<sequence>MSAHTNHSGVLTPGVSLVNPGASLFDVEQVKPGKVEEEEEAEHEQLGKERELQELLANAFDDLIEEEDEEVASASAVGLSRISQQDVNRRWEEEFDRPSHTEERNLIQSPSEQYISEHGSYYDSHDERNGGVSADFQSHTGSDRTDISRSPDDLFRVTTEQSSPQPSISYASAEDVPQADQPYVYQKTEEHSPYSRTGDHQWSKPESQEGVGHADTGQHIHSEQYRVTYQRLPAYADEHAHRVEPVQQQFLDAGGGGDGSEVAQLRILYGARGRRIDELTRQYESLQEESAREVRLLRHKLTMAEDEREGMAESLRNTQQLLQGAGDESNKQHGHIAALESELQNFQSLKQELLEKLQITENTVDSLELQLEELSQSESVARARQQHDQLMDTVTRRHERDMLDVREKLDLLYQQLQLRDEETDRLKGQLGETSKALDQAQLDKAETINRLHRSLEESQRQYKELLDNSDVHEVTRVKQQLQQTLSAKDVAEEALSAVQAEVQELKSQVNVYESAAKLGVYPKGRNMPDSVKKTLDYTTPHAAREGNGSRTDTSDGQLVSELRQQLERSITVSGGNRTQLSQLRHELRACKQQLQEALTNAKASDSKISEAKDENKTLRDELDDMRLDRGTKAERALRKEVAQLKEHGEELVDKLKAAQARVEELCDTEDKMKAVNADVNRQLSYLIDERDIDVNAAVDRARKALQLVHDETKRKLEEELTSRFSTEIQQLIKDRDQQIEALSSDLKSLEANVTDVKKCYVEVCEEKEKLQRHFDQLTQKHRSIDVTKDEDVTKDGTMTKEDEQRTGDSETEKETTSKSDTTPEGTTSKQMQEQYTNQIKALQDELDSTHDKCTEFQLDLDKQTKLWQEEREALLDTKCKEKQTEICTLKEAWRAERSTLLQQVEEKEQKMQEQLLQVKDLGESSAELQQTCQRLQEKLTKSNAEWEERRSREEQEQRQTHEKEQAQEKLKLQAEFEQQKQALREELEEEITTLQKNSTQATADMLLEREDPAVSKKMLREVERRLSLQYKAILKEAIQKRDSALENTKSALILEWQEEKRSLRQQHEQDLEKTRACYQSLIERLAVKDGRTIATQTDVENVTSAAVAELHKLYMETLIKMKGDFVRYFGAAKDRAVQALLAERYSTATLLKTYYQRSVSTDSETKSADARPTSRKLTFDRCIGKKRGHASTLPPPATRNEEIWKLRSDETNQTKASTKRATSRHGRRQSSPEGAADGAVGKACSDGSRHSVVRGQMLTPPVQDTLACCADGIKMLPVNINKLRSASAEHLTNSQNLPDRPPTEKQNGSRKNSGGNGASAQTVASPSGRKYNSQSSLEVVSTQPGSTSQKDGSKPHMTRPASEDYGLYAHIPRPKFVSIAQSDAAMRCSPSKNLLVSNSEAECVSGRSVQLKALDLSNK</sequence>
<feature type="coiled-coil region" evidence="1">
    <location>
        <begin position="732"/>
        <end position="780"/>
    </location>
</feature>